<dbReference type="InterPro" id="IPR046450">
    <property type="entry name" value="PA_dom_sf"/>
</dbReference>
<protein>
    <submittedName>
        <fullName evidence="9">Uncharacterized protein</fullName>
    </submittedName>
</protein>
<dbReference type="SUPFAM" id="SSF51445">
    <property type="entry name" value="(Trans)glycosidases"/>
    <property type="match status" value="1"/>
</dbReference>
<dbReference type="InterPro" id="IPR049165">
    <property type="entry name" value="GH39_as"/>
</dbReference>
<evidence type="ECO:0000256" key="4">
    <source>
        <dbReference type="ARBA" id="ARBA00023180"/>
    </source>
</evidence>
<keyword evidence="6" id="KW-1133">Transmembrane helix</keyword>
<dbReference type="EnsemblMetazoa" id="ACUA021338-RA">
    <property type="protein sequence ID" value="ACUA021338-PA"/>
    <property type="gene ID" value="ACUA021338"/>
</dbReference>
<keyword evidence="2" id="KW-0732">Signal</keyword>
<feature type="domain" description="Glycosyl hydrolases family 39 N-terminal catalytic" evidence="7">
    <location>
        <begin position="231"/>
        <end position="336"/>
    </location>
</feature>
<name>A0A182MLT2_9DIPT</name>
<evidence type="ECO:0000259" key="8">
    <source>
        <dbReference type="Pfam" id="PF02225"/>
    </source>
</evidence>
<evidence type="ECO:0000256" key="6">
    <source>
        <dbReference type="SAM" id="Phobius"/>
    </source>
</evidence>
<dbReference type="Proteomes" id="UP000075883">
    <property type="component" value="Unassembled WGS sequence"/>
</dbReference>
<dbReference type="PANTHER" id="PTHR22702">
    <property type="entry name" value="PROTEASE-ASSOCIATED DOMAIN-CONTAINING PROTEIN"/>
    <property type="match status" value="1"/>
</dbReference>
<evidence type="ECO:0000256" key="3">
    <source>
        <dbReference type="ARBA" id="ARBA00022801"/>
    </source>
</evidence>
<keyword evidence="6" id="KW-0812">Transmembrane</keyword>
<keyword evidence="3" id="KW-0378">Hydrolase</keyword>
<evidence type="ECO:0000256" key="1">
    <source>
        <dbReference type="ARBA" id="ARBA00008875"/>
    </source>
</evidence>
<dbReference type="VEuPathDB" id="VectorBase:ACUA021338"/>
<keyword evidence="6" id="KW-0472">Membrane</keyword>
<sequence length="430" mass="49303">MTRHALSVVVPQVYGIWRRQIGFQFGVSTICWLALISFVWCGANNLHMSDGVRTQDIIAGDVFFEILEPSALEYTYRLRPAKDFGGTFGISYRSPQGLLVPAIPSDACSSKFENADELIGAIALVERGHCSFLTKAINVEAIGGAAIIVTEYDTEIDDFDYYIEMVHDNTDRDTNIPAGFLHGKNGIIIRQTLKKMNLPYAIVNIPVNLTFIQPHMINQPPWLPCWKEREQFRYNFTKLDALLDHLRNIRLYPGFELMGTPIGSGQPYSSAFWIDLVQQLVGRYADRYGWQYLQRWRFESWNEPDLRNYNMLNFTVHDYLSYVYAVRKGLGIMTKNIHALEYGNKSLKVPRFELHGPAGLFKSVDHHPLCWSAMKVCNSNTKLGCPFDTITFHRKGSGRWASEVFQGGRELFQDMLKRFPNIDRLQFANE</sequence>
<comment type="similarity">
    <text evidence="1">Belongs to the glycosyl hydrolase 39 family.</text>
</comment>
<dbReference type="Gene3D" id="3.50.30.30">
    <property type="match status" value="1"/>
</dbReference>
<evidence type="ECO:0000313" key="9">
    <source>
        <dbReference type="EnsemblMetazoa" id="ACUA021338-PA"/>
    </source>
</evidence>
<dbReference type="InterPro" id="IPR017853">
    <property type="entry name" value="GH"/>
</dbReference>
<dbReference type="PANTHER" id="PTHR22702:SF1">
    <property type="entry name" value="PROTEASE-ASSOCIATED DOMAIN-CONTAINING PROTEIN 1"/>
    <property type="match status" value="1"/>
</dbReference>
<keyword evidence="5" id="KW-0326">Glycosidase</keyword>
<dbReference type="InterPro" id="IPR049166">
    <property type="entry name" value="GH39_cat"/>
</dbReference>
<dbReference type="Gene3D" id="3.20.20.80">
    <property type="entry name" value="Glycosidases"/>
    <property type="match status" value="1"/>
</dbReference>
<dbReference type="PROSITE" id="PS01027">
    <property type="entry name" value="GLYCOSYL_HYDROL_F39"/>
    <property type="match status" value="1"/>
</dbReference>
<dbReference type="AlphaFoldDB" id="A0A182MLT2"/>
<feature type="transmembrane region" description="Helical" evidence="6">
    <location>
        <begin position="21"/>
        <end position="40"/>
    </location>
</feature>
<dbReference type="EMBL" id="AXCM01000338">
    <property type="status" value="NOT_ANNOTATED_CDS"/>
    <property type="molecule type" value="Genomic_DNA"/>
</dbReference>
<accession>A0A182MLT2</accession>
<feature type="domain" description="PA" evidence="8">
    <location>
        <begin position="97"/>
        <end position="186"/>
    </location>
</feature>
<dbReference type="InterPro" id="IPR003137">
    <property type="entry name" value="PA_domain"/>
</dbReference>
<reference evidence="10" key="1">
    <citation type="submission" date="2013-09" db="EMBL/GenBank/DDBJ databases">
        <title>The Genome Sequence of Anopheles culicifacies species A.</title>
        <authorList>
            <consortium name="The Broad Institute Genomics Platform"/>
            <person name="Neafsey D.E."/>
            <person name="Besansky N."/>
            <person name="Howell P."/>
            <person name="Walton C."/>
            <person name="Young S.K."/>
            <person name="Zeng Q."/>
            <person name="Gargeya S."/>
            <person name="Fitzgerald M."/>
            <person name="Haas B."/>
            <person name="Abouelleil A."/>
            <person name="Allen A.W."/>
            <person name="Alvarado L."/>
            <person name="Arachchi H.M."/>
            <person name="Berlin A.M."/>
            <person name="Chapman S.B."/>
            <person name="Gainer-Dewar J."/>
            <person name="Goldberg J."/>
            <person name="Griggs A."/>
            <person name="Gujja S."/>
            <person name="Hansen M."/>
            <person name="Howarth C."/>
            <person name="Imamovic A."/>
            <person name="Ireland A."/>
            <person name="Larimer J."/>
            <person name="McCowan C."/>
            <person name="Murphy C."/>
            <person name="Pearson M."/>
            <person name="Poon T.W."/>
            <person name="Priest M."/>
            <person name="Roberts A."/>
            <person name="Saif S."/>
            <person name="Shea T."/>
            <person name="Sisk P."/>
            <person name="Sykes S."/>
            <person name="Wortman J."/>
            <person name="Nusbaum C."/>
            <person name="Birren B."/>
        </authorList>
    </citation>
    <scope>NUCLEOTIDE SEQUENCE [LARGE SCALE GENOMIC DNA]</scope>
    <source>
        <strain evidence="10">A-37</strain>
    </source>
</reference>
<evidence type="ECO:0000256" key="5">
    <source>
        <dbReference type="ARBA" id="ARBA00023295"/>
    </source>
</evidence>
<dbReference type="Pfam" id="PF01229">
    <property type="entry name" value="Glyco_hydro_39"/>
    <property type="match status" value="1"/>
</dbReference>
<evidence type="ECO:0000256" key="2">
    <source>
        <dbReference type="ARBA" id="ARBA00022729"/>
    </source>
</evidence>
<organism evidence="9 10">
    <name type="scientific">Anopheles culicifacies</name>
    <dbReference type="NCBI Taxonomy" id="139723"/>
    <lineage>
        <taxon>Eukaryota</taxon>
        <taxon>Metazoa</taxon>
        <taxon>Ecdysozoa</taxon>
        <taxon>Arthropoda</taxon>
        <taxon>Hexapoda</taxon>
        <taxon>Insecta</taxon>
        <taxon>Pterygota</taxon>
        <taxon>Neoptera</taxon>
        <taxon>Endopterygota</taxon>
        <taxon>Diptera</taxon>
        <taxon>Nematocera</taxon>
        <taxon>Culicoidea</taxon>
        <taxon>Culicidae</taxon>
        <taxon>Anophelinae</taxon>
        <taxon>Anopheles</taxon>
        <taxon>culicifacies species complex</taxon>
    </lineage>
</organism>
<dbReference type="Pfam" id="PF02225">
    <property type="entry name" value="PA"/>
    <property type="match status" value="1"/>
</dbReference>
<dbReference type="GO" id="GO:0016798">
    <property type="term" value="F:hydrolase activity, acting on glycosyl bonds"/>
    <property type="evidence" value="ECO:0007669"/>
    <property type="project" value="UniProtKB-KW"/>
</dbReference>
<reference evidence="9" key="2">
    <citation type="submission" date="2020-05" db="UniProtKB">
        <authorList>
            <consortium name="EnsemblMetazoa"/>
        </authorList>
    </citation>
    <scope>IDENTIFICATION</scope>
    <source>
        <strain evidence="9">A-37</strain>
    </source>
</reference>
<keyword evidence="4" id="KW-0325">Glycoprotein</keyword>
<evidence type="ECO:0000313" key="10">
    <source>
        <dbReference type="Proteomes" id="UP000075883"/>
    </source>
</evidence>
<dbReference type="SUPFAM" id="SSF52025">
    <property type="entry name" value="PA domain"/>
    <property type="match status" value="1"/>
</dbReference>
<evidence type="ECO:0000259" key="7">
    <source>
        <dbReference type="Pfam" id="PF01229"/>
    </source>
</evidence>
<proteinExistence type="inferred from homology"/>
<keyword evidence="10" id="KW-1185">Reference proteome</keyword>